<evidence type="ECO:0000313" key="3">
    <source>
        <dbReference type="Proteomes" id="UP000243723"/>
    </source>
</evidence>
<protein>
    <submittedName>
        <fullName evidence="2">Apoptosis inhibitor 5</fullName>
    </submittedName>
</protein>
<dbReference type="Gene3D" id="3.60.60.10">
    <property type="entry name" value="Penicillin V Acylase, Chain A"/>
    <property type="match status" value="1"/>
</dbReference>
<dbReference type="EMBL" id="NHZQ01000447">
    <property type="protein sequence ID" value="PSK34334.1"/>
    <property type="molecule type" value="Genomic_DNA"/>
</dbReference>
<sequence>MPLQLPQITCAGTPYEIGFAHGSLLRLQVHRTIAFYSSLFLQTTKKSWPEVQSIAATFLPFIKSHLPSLHDEMEGLADGSQTTLLDIVAINVRTEINFGLFSDGCTALSWTVRAREGEKGQGEAKAILAQNWDWMEGQKENLVLMTVQGEGKPVIKMVTEAGLVGKIGLNERGVGVLLNAVRRKGMSTAKVPCHLGLRVVLESASREEAVRRLEEFGVASACHMLVADESGGVGLEWSSDEGRRLEMDAKGRVFHSNHYLHKDLKGTDTSWLEDSGFRIKRIEELCDGVRSANLDSLQALFRDEANYPGAICRKQEGDCHSATLFNIVMDLKARKAKVILGRPVEPDEELEISF</sequence>
<dbReference type="Proteomes" id="UP000243723">
    <property type="component" value="Unassembled WGS sequence"/>
</dbReference>
<accession>A0A2P7YEE3</accession>
<dbReference type="InterPro" id="IPR047794">
    <property type="entry name" value="C45_proenzyme-like"/>
</dbReference>
<evidence type="ECO:0000313" key="2">
    <source>
        <dbReference type="EMBL" id="PSK34334.1"/>
    </source>
</evidence>
<evidence type="ECO:0000259" key="1">
    <source>
        <dbReference type="Pfam" id="PF03417"/>
    </source>
</evidence>
<dbReference type="InterPro" id="IPR047801">
    <property type="entry name" value="Peptidase_C45"/>
</dbReference>
<reference evidence="2 3" key="1">
    <citation type="submission" date="2017-05" db="EMBL/GenBank/DDBJ databases">
        <title>Draft genome sequence of Elsinoe australis.</title>
        <authorList>
            <person name="Cheng Q."/>
        </authorList>
    </citation>
    <scope>NUCLEOTIDE SEQUENCE [LARGE SCALE GENOMIC DNA]</scope>
    <source>
        <strain evidence="2 3">NL1</strain>
    </source>
</reference>
<dbReference type="InterPro" id="IPR005079">
    <property type="entry name" value="Peptidase_C45_hydrolase"/>
</dbReference>
<dbReference type="OrthoDB" id="189997at2759"/>
<comment type="caution">
    <text evidence="2">The sequence shown here is derived from an EMBL/GenBank/DDBJ whole genome shotgun (WGS) entry which is preliminary data.</text>
</comment>
<dbReference type="AlphaFoldDB" id="A0A2P7YEE3"/>
<feature type="domain" description="Peptidase C45 hydrolase" evidence="1">
    <location>
        <begin position="124"/>
        <end position="343"/>
    </location>
</feature>
<dbReference type="PANTHER" id="PTHR34180:SF1">
    <property type="entry name" value="BETA-ALANYL-DOPAMINE_CARCININE HYDROLASE"/>
    <property type="match status" value="1"/>
</dbReference>
<gene>
    <name evidence="2" type="ORF">B9Z65_8660</name>
</gene>
<name>A0A2P7YEE3_9PEZI</name>
<dbReference type="Pfam" id="PF03417">
    <property type="entry name" value="AAT"/>
    <property type="match status" value="1"/>
</dbReference>
<dbReference type="PANTHER" id="PTHR34180">
    <property type="entry name" value="PEPTIDASE C45"/>
    <property type="match status" value="1"/>
</dbReference>
<organism evidence="2 3">
    <name type="scientific">Elsinoe australis</name>
    <dbReference type="NCBI Taxonomy" id="40998"/>
    <lineage>
        <taxon>Eukaryota</taxon>
        <taxon>Fungi</taxon>
        <taxon>Dikarya</taxon>
        <taxon>Ascomycota</taxon>
        <taxon>Pezizomycotina</taxon>
        <taxon>Dothideomycetes</taxon>
        <taxon>Dothideomycetidae</taxon>
        <taxon>Myriangiales</taxon>
        <taxon>Elsinoaceae</taxon>
        <taxon>Elsinoe</taxon>
    </lineage>
</organism>
<dbReference type="Gene3D" id="1.10.10.2120">
    <property type="match status" value="1"/>
</dbReference>
<dbReference type="NCBIfam" id="NF040521">
    <property type="entry name" value="C45_proenzyme"/>
    <property type="match status" value="1"/>
</dbReference>
<proteinExistence type="predicted"/>
<keyword evidence="3" id="KW-1185">Reference proteome</keyword>
<dbReference type="STRING" id="40998.A0A2P7YEE3"/>